<gene>
    <name evidence="3" type="ORF">ACFQZ7_00770</name>
</gene>
<dbReference type="Proteomes" id="UP001597104">
    <property type="component" value="Unassembled WGS sequence"/>
</dbReference>
<reference evidence="4" key="1">
    <citation type="journal article" date="2019" name="Int. J. Syst. Evol. Microbiol.">
        <title>The Global Catalogue of Microorganisms (GCM) 10K type strain sequencing project: providing services to taxonomists for standard genome sequencing and annotation.</title>
        <authorList>
            <consortium name="The Broad Institute Genomics Platform"/>
            <consortium name="The Broad Institute Genome Sequencing Center for Infectious Disease"/>
            <person name="Wu L."/>
            <person name="Ma J."/>
        </authorList>
    </citation>
    <scope>NUCLEOTIDE SEQUENCE [LARGE SCALE GENOMIC DNA]</scope>
    <source>
        <strain evidence="4">CCM 8925</strain>
    </source>
</reference>
<name>A0ABW3E9W8_9LACO</name>
<feature type="transmembrane region" description="Helical" evidence="2">
    <location>
        <begin position="21"/>
        <end position="41"/>
    </location>
</feature>
<dbReference type="EMBL" id="JBHTIO010000001">
    <property type="protein sequence ID" value="MFD0896274.1"/>
    <property type="molecule type" value="Genomic_DNA"/>
</dbReference>
<evidence type="ECO:0000256" key="1">
    <source>
        <dbReference type="SAM" id="MobiDB-lite"/>
    </source>
</evidence>
<protein>
    <recommendedName>
        <fullName evidence="5">ABC transporter permease</fullName>
    </recommendedName>
</protein>
<feature type="transmembrane region" description="Helical" evidence="2">
    <location>
        <begin position="242"/>
        <end position="262"/>
    </location>
</feature>
<dbReference type="RefSeq" id="WP_137636713.1">
    <property type="nucleotide sequence ID" value="NZ_BJDN01000002.1"/>
</dbReference>
<comment type="caution">
    <text evidence="3">The sequence shown here is derived from an EMBL/GenBank/DDBJ whole genome shotgun (WGS) entry which is preliminary data.</text>
</comment>
<proteinExistence type="predicted"/>
<keyword evidence="2" id="KW-1133">Transmembrane helix</keyword>
<accession>A0ABW3E9W8</accession>
<evidence type="ECO:0000313" key="4">
    <source>
        <dbReference type="Proteomes" id="UP001597104"/>
    </source>
</evidence>
<evidence type="ECO:0000256" key="2">
    <source>
        <dbReference type="SAM" id="Phobius"/>
    </source>
</evidence>
<keyword evidence="2" id="KW-0812">Transmembrane</keyword>
<feature type="transmembrane region" description="Helical" evidence="2">
    <location>
        <begin position="133"/>
        <end position="159"/>
    </location>
</feature>
<feature type="region of interest" description="Disordered" evidence="1">
    <location>
        <begin position="272"/>
        <end position="292"/>
    </location>
</feature>
<sequence length="493" mass="54449">MKTDFNFKTVFKQLLFAKWQRRVTGIFFGLDLVLTILLLSFGTTVTPLTASYSALDSVQLLYVGVLLPLYWLTKVAPPWLTARGVAQYRRLFWVPVAATLCTSLLVALLLIVLPLSAVVLANVTGSFGGYMTTWLGLLFGGVTAFVIAYFLLVLALVVFQGKIGRSVLLFAGLASGFYVLLTKVDEWLFDALVLNWSISLLVQTSVSQGLRVVIILVLSGLSFALFRWRNGVVVKATKRPRWRWLGLGLVLVGLLWAGGLALEQAQTAAPAKSSHSAATKQRGSATASHKTATGQITPYSSFSDAMKTTRQSSVVSNRFVPTSGQIPLTDSTKGRLLAVRPLVLSRESSKWMDSQLSLDQAWVAKFQPTQIDMGNEQVKVDGAVIFKITIKTGKYDNFYYPSQGRLVTNLGTSYEPVASFIMDGGMPRHKNRSQYVYFCFKQSLDDVQQVTYFRYSFQAAVGDEETEKLADHSVTVEFDNNKQPLKYGAPIAF</sequence>
<organism evidence="3 4">
    <name type="scientific">Loigolactobacillus binensis</name>
    <dbReference type="NCBI Taxonomy" id="2559922"/>
    <lineage>
        <taxon>Bacteria</taxon>
        <taxon>Bacillati</taxon>
        <taxon>Bacillota</taxon>
        <taxon>Bacilli</taxon>
        <taxon>Lactobacillales</taxon>
        <taxon>Lactobacillaceae</taxon>
        <taxon>Loigolactobacillus</taxon>
    </lineage>
</organism>
<keyword evidence="4" id="KW-1185">Reference proteome</keyword>
<feature type="transmembrane region" description="Helical" evidence="2">
    <location>
        <begin position="92"/>
        <end position="113"/>
    </location>
</feature>
<feature type="transmembrane region" description="Helical" evidence="2">
    <location>
        <begin position="166"/>
        <end position="189"/>
    </location>
</feature>
<evidence type="ECO:0000313" key="3">
    <source>
        <dbReference type="EMBL" id="MFD0896274.1"/>
    </source>
</evidence>
<keyword evidence="2" id="KW-0472">Membrane</keyword>
<feature type="transmembrane region" description="Helical" evidence="2">
    <location>
        <begin position="61"/>
        <end position="80"/>
    </location>
</feature>
<evidence type="ECO:0008006" key="5">
    <source>
        <dbReference type="Google" id="ProtNLM"/>
    </source>
</evidence>
<feature type="compositionally biased region" description="Polar residues" evidence="1">
    <location>
        <begin position="273"/>
        <end position="292"/>
    </location>
</feature>
<feature type="transmembrane region" description="Helical" evidence="2">
    <location>
        <begin position="209"/>
        <end position="230"/>
    </location>
</feature>